<name>A0A0D2L4F9_9CHLO</name>
<dbReference type="Pfam" id="PF04791">
    <property type="entry name" value="LMBR1"/>
    <property type="match status" value="1"/>
</dbReference>
<feature type="transmembrane region" description="Helical" evidence="5">
    <location>
        <begin position="126"/>
        <end position="151"/>
    </location>
</feature>
<evidence type="ECO:0000313" key="7">
    <source>
        <dbReference type="Proteomes" id="UP000054498"/>
    </source>
</evidence>
<keyword evidence="4 5" id="KW-0472">Membrane</keyword>
<evidence type="ECO:0000256" key="2">
    <source>
        <dbReference type="ARBA" id="ARBA00022692"/>
    </source>
</evidence>
<proteinExistence type="predicted"/>
<protein>
    <submittedName>
        <fullName evidence="6">Uncharacterized protein</fullName>
    </submittedName>
</protein>
<keyword evidence="3 5" id="KW-1133">Transmembrane helix</keyword>
<dbReference type="GO" id="GO:0016020">
    <property type="term" value="C:membrane"/>
    <property type="evidence" value="ECO:0007669"/>
    <property type="project" value="UniProtKB-SubCell"/>
</dbReference>
<feature type="transmembrane region" description="Helical" evidence="5">
    <location>
        <begin position="43"/>
        <end position="65"/>
    </location>
</feature>
<evidence type="ECO:0000256" key="1">
    <source>
        <dbReference type="ARBA" id="ARBA00004141"/>
    </source>
</evidence>
<feature type="transmembrane region" description="Helical" evidence="5">
    <location>
        <begin position="91"/>
        <end position="114"/>
    </location>
</feature>
<evidence type="ECO:0000313" key="6">
    <source>
        <dbReference type="EMBL" id="KIZ02019.1"/>
    </source>
</evidence>
<dbReference type="RefSeq" id="XP_013901038.1">
    <property type="nucleotide sequence ID" value="XM_014045584.1"/>
</dbReference>
<feature type="transmembrane region" description="Helical" evidence="5">
    <location>
        <begin position="6"/>
        <end position="31"/>
    </location>
</feature>
<dbReference type="AlphaFoldDB" id="A0A0D2L4F9"/>
<dbReference type="PANTHER" id="PTHR31652">
    <property type="entry name" value="LIMR FAMILY PROTEIN DDB_G0283707-RELATED"/>
    <property type="match status" value="1"/>
</dbReference>
<dbReference type="GeneID" id="25738820"/>
<dbReference type="STRING" id="145388.A0A0D2L4F9"/>
<dbReference type="PANTHER" id="PTHR31652:SF0">
    <property type="entry name" value="LIMR FAMILY PROTEIN DDB_G0283707-RELATED"/>
    <property type="match status" value="1"/>
</dbReference>
<organism evidence="6 7">
    <name type="scientific">Monoraphidium neglectum</name>
    <dbReference type="NCBI Taxonomy" id="145388"/>
    <lineage>
        <taxon>Eukaryota</taxon>
        <taxon>Viridiplantae</taxon>
        <taxon>Chlorophyta</taxon>
        <taxon>core chlorophytes</taxon>
        <taxon>Chlorophyceae</taxon>
        <taxon>CS clade</taxon>
        <taxon>Sphaeropleales</taxon>
        <taxon>Selenastraceae</taxon>
        <taxon>Monoraphidium</taxon>
    </lineage>
</organism>
<comment type="subcellular location">
    <subcellularLocation>
        <location evidence="1">Membrane</location>
        <topology evidence="1">Multi-pass membrane protein</topology>
    </subcellularLocation>
</comment>
<keyword evidence="2 5" id="KW-0812">Transmembrane</keyword>
<dbReference type="Proteomes" id="UP000054498">
    <property type="component" value="Unassembled WGS sequence"/>
</dbReference>
<feature type="transmembrane region" description="Helical" evidence="5">
    <location>
        <begin position="223"/>
        <end position="250"/>
    </location>
</feature>
<evidence type="ECO:0000256" key="4">
    <source>
        <dbReference type="ARBA" id="ARBA00023136"/>
    </source>
</evidence>
<evidence type="ECO:0000256" key="3">
    <source>
        <dbReference type="ARBA" id="ARBA00022989"/>
    </source>
</evidence>
<keyword evidence="7" id="KW-1185">Reference proteome</keyword>
<gene>
    <name evidence="6" type="ORF">MNEG_5943</name>
</gene>
<dbReference type="OrthoDB" id="73273at2759"/>
<evidence type="ECO:0000256" key="5">
    <source>
        <dbReference type="SAM" id="Phobius"/>
    </source>
</evidence>
<dbReference type="EMBL" id="KK101142">
    <property type="protein sequence ID" value="KIZ02019.1"/>
    <property type="molecule type" value="Genomic_DNA"/>
</dbReference>
<reference evidence="6 7" key="1">
    <citation type="journal article" date="2013" name="BMC Genomics">
        <title>Reconstruction of the lipid metabolism for the microalga Monoraphidium neglectum from its genome sequence reveals characteristics suitable for biofuel production.</title>
        <authorList>
            <person name="Bogen C."/>
            <person name="Al-Dilaimi A."/>
            <person name="Albersmeier A."/>
            <person name="Wichmann J."/>
            <person name="Grundmann M."/>
            <person name="Rupp O."/>
            <person name="Lauersen K.J."/>
            <person name="Blifernez-Klassen O."/>
            <person name="Kalinowski J."/>
            <person name="Goesmann A."/>
            <person name="Mussgnug J.H."/>
            <person name="Kruse O."/>
        </authorList>
    </citation>
    <scope>NUCLEOTIDE SEQUENCE [LARGE SCALE GENOMIC DNA]</scope>
    <source>
        <strain evidence="6 7">SAG 48.87</strain>
    </source>
</reference>
<dbReference type="KEGG" id="mng:MNEG_5943"/>
<sequence length="289" mass="32024">MALAAGFNWLLIFVACVVAVVLLAACIYVLIHYQHPDDGNQAWIPKGIVVLGLWLAMATVLLFPLDVANRAACSFGVAESACVFTLPMRELWFAIFITNLVMVFFLIPFTMFFWEADSDYTWFMRVKTAFLWTLGMAVVLGLAIGVAYGLAGFVEYPTQELVSGLLPLDQLPLLANYTGTDCIKPGMGLAGYNATNKIPGGLCDGYGANYAIKTWTLRVSLPVYIMAIQSVFGWILFLVFAGWGVMAAPIDWLHQYMRRPRAVITKSEFLNRARGLAQRAKEIKVRARA</sequence>
<dbReference type="InterPro" id="IPR006876">
    <property type="entry name" value="LMBR1-like_membr_prot"/>
</dbReference>
<accession>A0A0D2L4F9</accession>